<dbReference type="Gramene" id="KZN10831">
    <property type="protein sequence ID" value="KZN10831"/>
    <property type="gene ID" value="DCAR_003487"/>
</dbReference>
<evidence type="ECO:0000256" key="1">
    <source>
        <dbReference type="SAM" id="MobiDB-lite"/>
    </source>
</evidence>
<dbReference type="Proteomes" id="UP000077755">
    <property type="component" value="Chromosome 1"/>
</dbReference>
<dbReference type="EMBL" id="CP093343">
    <property type="protein sequence ID" value="WOG84513.1"/>
    <property type="molecule type" value="Genomic_DNA"/>
</dbReference>
<reference evidence="2" key="1">
    <citation type="journal article" date="2016" name="Nat. Genet.">
        <title>A high-quality carrot genome assembly provides new insights into carotenoid accumulation and asterid genome evolution.</title>
        <authorList>
            <person name="Iorizzo M."/>
            <person name="Ellison S."/>
            <person name="Senalik D."/>
            <person name="Zeng P."/>
            <person name="Satapoomin P."/>
            <person name="Huang J."/>
            <person name="Bowman M."/>
            <person name="Iovene M."/>
            <person name="Sanseverino W."/>
            <person name="Cavagnaro P."/>
            <person name="Yildiz M."/>
            <person name="Macko-Podgorni A."/>
            <person name="Moranska E."/>
            <person name="Grzebelus E."/>
            <person name="Grzebelus D."/>
            <person name="Ashrafi H."/>
            <person name="Zheng Z."/>
            <person name="Cheng S."/>
            <person name="Spooner D."/>
            <person name="Van Deynze A."/>
            <person name="Simon P."/>
        </authorList>
    </citation>
    <scope>NUCLEOTIDE SEQUENCE [LARGE SCALE GENOMIC DNA]</scope>
    <source>
        <tissue evidence="2">Leaf</tissue>
    </source>
</reference>
<gene>
    <name evidence="2" type="ORF">DCAR_003487</name>
    <name evidence="3" type="ORF">DCAR_0103697</name>
</gene>
<evidence type="ECO:0000313" key="3">
    <source>
        <dbReference type="EMBL" id="WOG84513.1"/>
    </source>
</evidence>
<feature type="region of interest" description="Disordered" evidence="1">
    <location>
        <begin position="24"/>
        <end position="48"/>
    </location>
</feature>
<protein>
    <submittedName>
        <fullName evidence="2">Uncharacterized protein</fullName>
    </submittedName>
</protein>
<dbReference type="EMBL" id="LNRQ01000001">
    <property type="protein sequence ID" value="KZN10831.1"/>
    <property type="molecule type" value="Genomic_DNA"/>
</dbReference>
<evidence type="ECO:0000313" key="2">
    <source>
        <dbReference type="EMBL" id="KZN10831.1"/>
    </source>
</evidence>
<dbReference type="AlphaFoldDB" id="A0A166I7R7"/>
<proteinExistence type="predicted"/>
<reference evidence="3" key="2">
    <citation type="submission" date="2022-03" db="EMBL/GenBank/DDBJ databases">
        <title>Draft title - Genomic analysis of global carrot germplasm unveils the trajectory of domestication and the origin of high carotenoid orange carrot.</title>
        <authorList>
            <person name="Iorizzo M."/>
            <person name="Ellison S."/>
            <person name="Senalik D."/>
            <person name="Macko-Podgorni A."/>
            <person name="Grzebelus D."/>
            <person name="Bostan H."/>
            <person name="Rolling W."/>
            <person name="Curaba J."/>
            <person name="Simon P."/>
        </authorList>
    </citation>
    <scope>NUCLEOTIDE SEQUENCE</scope>
    <source>
        <tissue evidence="3">Leaf</tissue>
    </source>
</reference>
<organism evidence="2">
    <name type="scientific">Daucus carota subsp. sativus</name>
    <name type="common">Carrot</name>
    <dbReference type="NCBI Taxonomy" id="79200"/>
    <lineage>
        <taxon>Eukaryota</taxon>
        <taxon>Viridiplantae</taxon>
        <taxon>Streptophyta</taxon>
        <taxon>Embryophyta</taxon>
        <taxon>Tracheophyta</taxon>
        <taxon>Spermatophyta</taxon>
        <taxon>Magnoliopsida</taxon>
        <taxon>eudicotyledons</taxon>
        <taxon>Gunneridae</taxon>
        <taxon>Pentapetalae</taxon>
        <taxon>asterids</taxon>
        <taxon>campanulids</taxon>
        <taxon>Apiales</taxon>
        <taxon>Apiaceae</taxon>
        <taxon>Apioideae</taxon>
        <taxon>Scandiceae</taxon>
        <taxon>Daucinae</taxon>
        <taxon>Daucus</taxon>
        <taxon>Daucus sect. Daucus</taxon>
    </lineage>
</organism>
<name>A0A166I7R7_DAUCS</name>
<sequence>MSFEALAMAGMDYEECGLTMEEWELSESTTPPHLLADEEDKEESGDHTNLQQVEVALASCLKVEDLSRVKCNSRKDKLPIIINKVKKAKLVKQLSSKNTMMIDIIGRYLSYAALGLGQT</sequence>
<accession>A0A166I7R7</accession>
<keyword evidence="4" id="KW-1185">Reference proteome</keyword>
<evidence type="ECO:0000313" key="4">
    <source>
        <dbReference type="Proteomes" id="UP000077755"/>
    </source>
</evidence>